<dbReference type="Pfam" id="PF08264">
    <property type="entry name" value="Anticodon_1"/>
    <property type="match status" value="1"/>
</dbReference>
<feature type="domain" description="Methionyl/Valyl/Leucyl/Isoleucyl-tRNA synthetase anticodon-binding" evidence="13">
    <location>
        <begin position="675"/>
        <end position="828"/>
    </location>
</feature>
<evidence type="ECO:0000256" key="7">
    <source>
        <dbReference type="ARBA" id="ARBA00023146"/>
    </source>
</evidence>
<keyword evidence="6 10" id="KW-0648">Protein biosynthesis</keyword>
<comment type="cofactor">
    <cofactor evidence="10">
        <name>Zn(2+)</name>
        <dbReference type="ChEBI" id="CHEBI:29105"/>
    </cofactor>
    <text evidence="10">Binds 1 zinc ion per subunit.</text>
</comment>
<feature type="domain" description="Aminoacyl-tRNA synthetase class Ia" evidence="11">
    <location>
        <begin position="27"/>
        <end position="629"/>
    </location>
</feature>
<keyword evidence="10" id="KW-0862">Zinc</keyword>
<dbReference type="InterPro" id="IPR023585">
    <property type="entry name" value="Ile-tRNA-ligase_type1"/>
</dbReference>
<dbReference type="GO" id="GO:0000049">
    <property type="term" value="F:tRNA binding"/>
    <property type="evidence" value="ECO:0007669"/>
    <property type="project" value="InterPro"/>
</dbReference>
<feature type="short sequence motif" description="'KMSKS' region" evidence="10">
    <location>
        <begin position="592"/>
        <end position="596"/>
    </location>
</feature>
<dbReference type="AlphaFoldDB" id="A0A5D0MIA7"/>
<dbReference type="InterPro" id="IPR009080">
    <property type="entry name" value="tRNAsynth_Ia_anticodon-bd"/>
</dbReference>
<evidence type="ECO:0000256" key="10">
    <source>
        <dbReference type="HAMAP-Rule" id="MF_02002"/>
    </source>
</evidence>
<evidence type="ECO:0000256" key="6">
    <source>
        <dbReference type="ARBA" id="ARBA00022917"/>
    </source>
</evidence>
<keyword evidence="3 10" id="KW-0436">Ligase</keyword>
<evidence type="ECO:0000256" key="9">
    <source>
        <dbReference type="ARBA" id="ARBA00048359"/>
    </source>
</evidence>
<evidence type="ECO:0000259" key="12">
    <source>
        <dbReference type="Pfam" id="PF06827"/>
    </source>
</evidence>
<evidence type="ECO:0000256" key="5">
    <source>
        <dbReference type="ARBA" id="ARBA00022840"/>
    </source>
</evidence>
<dbReference type="GO" id="GO:0008270">
    <property type="term" value="F:zinc ion binding"/>
    <property type="evidence" value="ECO:0007669"/>
    <property type="project" value="UniProtKB-UniRule"/>
</dbReference>
<dbReference type="InterPro" id="IPR009008">
    <property type="entry name" value="Val/Leu/Ile-tRNA-synth_edit"/>
</dbReference>
<feature type="binding site" evidence="10">
    <location>
        <position position="595"/>
    </location>
    <ligand>
        <name>ATP</name>
        <dbReference type="ChEBI" id="CHEBI:30616"/>
    </ligand>
</feature>
<dbReference type="Proteomes" id="UP000324143">
    <property type="component" value="Unassembled WGS sequence"/>
</dbReference>
<feature type="binding site" evidence="10">
    <location>
        <position position="907"/>
    </location>
    <ligand>
        <name>Zn(2+)</name>
        <dbReference type="ChEBI" id="CHEBI:29105"/>
    </ligand>
</feature>
<dbReference type="HAMAP" id="MF_02002">
    <property type="entry name" value="Ile_tRNA_synth_type1"/>
    <property type="match status" value="1"/>
</dbReference>
<dbReference type="InterPro" id="IPR014729">
    <property type="entry name" value="Rossmann-like_a/b/a_fold"/>
</dbReference>
<dbReference type="CDD" id="cd00818">
    <property type="entry name" value="IleRS_core"/>
    <property type="match status" value="1"/>
</dbReference>
<proteinExistence type="inferred from homology"/>
<keyword evidence="10" id="KW-0479">Metal-binding</keyword>
<comment type="function">
    <text evidence="8 10">Catalyzes the attachment of isoleucine to tRNA(Ile). As IleRS can inadvertently accommodate and process structurally similar amino acids such as valine, to avoid such errors it has two additional distinct tRNA(Ile)-dependent editing activities. One activity is designated as 'pretransfer' editing and involves the hydrolysis of activated Val-AMP. The other activity is designated 'posttransfer' editing and involves deacylation of mischarged Val-tRNA(Ile).</text>
</comment>
<keyword evidence="7 10" id="KW-0030">Aminoacyl-tRNA synthetase</keyword>
<accession>A0A5D0MIA7</accession>
<feature type="short sequence motif" description="'HIGH' region" evidence="10">
    <location>
        <begin position="57"/>
        <end position="67"/>
    </location>
</feature>
<dbReference type="InterPro" id="IPR002300">
    <property type="entry name" value="aa-tRNA-synth_Ia"/>
</dbReference>
<evidence type="ECO:0000256" key="3">
    <source>
        <dbReference type="ARBA" id="ARBA00022598"/>
    </source>
</evidence>
<keyword evidence="15" id="KW-1185">Reference proteome</keyword>
<dbReference type="Gene3D" id="3.40.50.620">
    <property type="entry name" value="HUPs"/>
    <property type="match status" value="2"/>
</dbReference>
<dbReference type="SUPFAM" id="SSF50677">
    <property type="entry name" value="ValRS/IleRS/LeuRS editing domain"/>
    <property type="match status" value="1"/>
</dbReference>
<evidence type="ECO:0000256" key="2">
    <source>
        <dbReference type="ARBA" id="ARBA00022490"/>
    </source>
</evidence>
<keyword evidence="5 10" id="KW-0067">ATP-binding</keyword>
<reference evidence="14" key="1">
    <citation type="submission" date="2019-08" db="EMBL/GenBank/DDBJ databases">
        <title>Genomic characterization of a novel candidate phylum (ARYD3) from a high temperature, high salinity tertiary oil reservoir in north central Oklahoma, USA.</title>
        <authorList>
            <person name="Youssef N.H."/>
            <person name="Yadav A."/>
            <person name="Elshahed M.S."/>
        </authorList>
    </citation>
    <scope>NUCLEOTIDE SEQUENCE [LARGE SCALE GENOMIC DNA]</scope>
    <source>
        <strain evidence="14">ARYD3</strain>
    </source>
</reference>
<dbReference type="EMBL" id="VSIX01000032">
    <property type="protein sequence ID" value="TYB31655.1"/>
    <property type="molecule type" value="Genomic_DNA"/>
</dbReference>
<feature type="binding site" evidence="10">
    <location>
        <position position="890"/>
    </location>
    <ligand>
        <name>Zn(2+)</name>
        <dbReference type="ChEBI" id="CHEBI:29105"/>
    </ligand>
</feature>
<dbReference type="GO" id="GO:0005524">
    <property type="term" value="F:ATP binding"/>
    <property type="evidence" value="ECO:0007669"/>
    <property type="project" value="UniProtKB-UniRule"/>
</dbReference>
<dbReference type="InterPro" id="IPR050081">
    <property type="entry name" value="Ile-tRNA_ligase"/>
</dbReference>
<comment type="subunit">
    <text evidence="10">Monomer.</text>
</comment>
<dbReference type="InterPro" id="IPR013155">
    <property type="entry name" value="M/V/L/I-tRNA-synth_anticd-bd"/>
</dbReference>
<feature type="binding site" evidence="10">
    <location>
        <position position="887"/>
    </location>
    <ligand>
        <name>Zn(2+)</name>
        <dbReference type="ChEBI" id="CHEBI:29105"/>
    </ligand>
</feature>
<dbReference type="PRINTS" id="PR00984">
    <property type="entry name" value="TRNASYNTHILE"/>
</dbReference>
<dbReference type="GO" id="GO:0006428">
    <property type="term" value="P:isoleucyl-tRNA aminoacylation"/>
    <property type="evidence" value="ECO:0007669"/>
    <property type="project" value="UniProtKB-UniRule"/>
</dbReference>
<evidence type="ECO:0000256" key="8">
    <source>
        <dbReference type="ARBA" id="ARBA00025217"/>
    </source>
</evidence>
<dbReference type="GO" id="GO:0005829">
    <property type="term" value="C:cytosol"/>
    <property type="evidence" value="ECO:0007669"/>
    <property type="project" value="TreeGrafter"/>
</dbReference>
<sequence length="920" mass="108001">MAYKDSLNLPQTDFKMKANLSERETNFLEKWEEENLYKKIMDSRKDSEQYLLHDGPPYANGDLHMGHALNKLLKDIVMRFKTLKGYKTPYIPGWDCHGLPIELKVTENVKEEDLTIEEFRKKCRNYAFKYVKKHVKEFKRYGVLGEWEKPYLTLHPNYEANVLEVVKTLAVNGFIYKQKKPVHWCPSCHTALAFSEVEYKEHQSPSIYVKFEDIEDKNTYFVIWTTTPWTIPANYAIALNPHFKYLKLKVNDEYWIVAEKLWEDMAKKIGIEDYEIVDTYTGDELAGKKCQHPLIENRKSKVVLADYVTAEEGTGCVHTAPGHGEDDFYTGLKHDLPIFAPVDDRGRYTEEFEELEGQKVLESNEDVVELLKNVKALINVNKVTHSYPHCERCKNPVIFRATEQWFIDVDKNDLRKNTLKSIKDVKWVPPTSENRITSMVAERPDWCISRQRSWGIPLPFFHCDDCGEDIIDNEKIFNRVIEFVKENGTDAWFVKNENEILGDLNNCPNCGSGNLVKSVNILDVWIDSGSSFKSVVEAWKGIKNKADMYLEGSDQHRGWFQSSILLSNAVNNQAPFNEVITHGFVVDANGKKMSKSIGNVTSPKEIIEKYGADSLRLWVASENYRDDVPVSDEIMKRVTEAYRRIRNTFRFILGNLYDFDPDKNRVKYKNMPELDRYMLYRLKNIVDKSNKAYENYNFHKIYHMVRNFCVKDLSGFYLDGAKSVLYPYREDSIERRSIQTVMWDILKALTKILSPILVYTTEEVWEYLNNIKKEEDSVHLSYWPEIEIETDKEFINRWDKVYEIRGTIQKLLEAKRENGEIGHALDSYVYLFSENDNELKMLQNLKEQIKRANVVSNVYIEKRDDMIQDEYYEDIYISVEKSPDKKCARCWEYSHKVGSFDDYEDLCERCREIVLEKEKK</sequence>
<dbReference type="GO" id="GO:0004822">
    <property type="term" value="F:isoleucine-tRNA ligase activity"/>
    <property type="evidence" value="ECO:0007669"/>
    <property type="project" value="UniProtKB-UniRule"/>
</dbReference>
<organism evidence="14 15">
    <name type="scientific">Candidatus Mcinerneyibacterium aminivorans</name>
    <dbReference type="NCBI Taxonomy" id="2703815"/>
    <lineage>
        <taxon>Bacteria</taxon>
        <taxon>Candidatus Macinerneyibacteriota</taxon>
        <taxon>Candidatus Mcinerneyibacteria</taxon>
        <taxon>Candidatus Mcinerneyibacteriales</taxon>
        <taxon>Candidatus Mcinerneyibacteriaceae</taxon>
        <taxon>Candidatus Mcinerneyibacterium</taxon>
    </lineage>
</organism>
<dbReference type="InterPro" id="IPR010663">
    <property type="entry name" value="Znf_FPG/IleRS"/>
</dbReference>
<dbReference type="Pfam" id="PF06827">
    <property type="entry name" value="zf-FPG_IleRS"/>
    <property type="match status" value="1"/>
</dbReference>
<dbReference type="PROSITE" id="PS00178">
    <property type="entry name" value="AA_TRNA_LIGASE_I"/>
    <property type="match status" value="1"/>
</dbReference>
<dbReference type="FunFam" id="3.40.50.620:FF:000152">
    <property type="entry name" value="Isoleucine--tRNA ligase"/>
    <property type="match status" value="1"/>
</dbReference>
<evidence type="ECO:0000256" key="4">
    <source>
        <dbReference type="ARBA" id="ARBA00022741"/>
    </source>
</evidence>
<dbReference type="Gene3D" id="1.10.10.830">
    <property type="entry name" value="Ile-tRNA synthetase CP2 domain-like"/>
    <property type="match status" value="1"/>
</dbReference>
<dbReference type="InterPro" id="IPR002301">
    <property type="entry name" value="Ile-tRNA-ligase"/>
</dbReference>
<dbReference type="Gene3D" id="1.10.730.20">
    <property type="match status" value="1"/>
</dbReference>
<dbReference type="FunFam" id="1.10.730.20:FF:000001">
    <property type="entry name" value="Isoleucine--tRNA ligase"/>
    <property type="match status" value="1"/>
</dbReference>
<evidence type="ECO:0000259" key="11">
    <source>
        <dbReference type="Pfam" id="PF00133"/>
    </source>
</evidence>
<evidence type="ECO:0000256" key="1">
    <source>
        <dbReference type="ARBA" id="ARBA00006887"/>
    </source>
</evidence>
<dbReference type="Pfam" id="PF00133">
    <property type="entry name" value="tRNA-synt_1"/>
    <property type="match status" value="1"/>
</dbReference>
<comment type="similarity">
    <text evidence="1 10">Belongs to the class-I aminoacyl-tRNA synthetase family. IleS type 1 subfamily.</text>
</comment>
<name>A0A5D0MIA7_9BACT</name>
<comment type="catalytic activity">
    <reaction evidence="9 10">
        <text>tRNA(Ile) + L-isoleucine + ATP = L-isoleucyl-tRNA(Ile) + AMP + diphosphate</text>
        <dbReference type="Rhea" id="RHEA:11060"/>
        <dbReference type="Rhea" id="RHEA-COMP:9666"/>
        <dbReference type="Rhea" id="RHEA-COMP:9695"/>
        <dbReference type="ChEBI" id="CHEBI:30616"/>
        <dbReference type="ChEBI" id="CHEBI:33019"/>
        <dbReference type="ChEBI" id="CHEBI:58045"/>
        <dbReference type="ChEBI" id="CHEBI:78442"/>
        <dbReference type="ChEBI" id="CHEBI:78528"/>
        <dbReference type="ChEBI" id="CHEBI:456215"/>
        <dbReference type="EC" id="6.1.1.5"/>
    </reaction>
</comment>
<keyword evidence="2 10" id="KW-0963">Cytoplasm</keyword>
<evidence type="ECO:0000313" key="15">
    <source>
        <dbReference type="Proteomes" id="UP000324143"/>
    </source>
</evidence>
<dbReference type="SUPFAM" id="SSF47323">
    <property type="entry name" value="Anticodon-binding domain of a subclass of class I aminoacyl-tRNA synthetases"/>
    <property type="match status" value="1"/>
</dbReference>
<dbReference type="CDD" id="cd07960">
    <property type="entry name" value="Anticodon_Ia_Ile_BEm"/>
    <property type="match status" value="1"/>
</dbReference>
<evidence type="ECO:0000313" key="14">
    <source>
        <dbReference type="EMBL" id="TYB31655.1"/>
    </source>
</evidence>
<dbReference type="GO" id="GO:0002161">
    <property type="term" value="F:aminoacyl-tRNA deacylase activity"/>
    <property type="evidence" value="ECO:0007669"/>
    <property type="project" value="InterPro"/>
</dbReference>
<gene>
    <name evidence="10 14" type="primary">ileS</name>
    <name evidence="14" type="ORF">FXF47_03395</name>
</gene>
<dbReference type="NCBIfam" id="TIGR00392">
    <property type="entry name" value="ileS"/>
    <property type="match status" value="1"/>
</dbReference>
<feature type="binding site" evidence="10">
    <location>
        <position position="910"/>
    </location>
    <ligand>
        <name>Zn(2+)</name>
        <dbReference type="ChEBI" id="CHEBI:29105"/>
    </ligand>
</feature>
<dbReference type="PANTHER" id="PTHR42765:SF1">
    <property type="entry name" value="ISOLEUCINE--TRNA LIGASE, MITOCHONDRIAL"/>
    <property type="match status" value="1"/>
</dbReference>
<dbReference type="SUPFAM" id="SSF52374">
    <property type="entry name" value="Nucleotidylyl transferase"/>
    <property type="match status" value="1"/>
</dbReference>
<protein>
    <recommendedName>
        <fullName evidence="10">Isoleucine--tRNA ligase</fullName>
        <ecNumber evidence="10">6.1.1.5</ecNumber>
    </recommendedName>
    <alternativeName>
        <fullName evidence="10">Isoleucyl-tRNA synthetase</fullName>
        <shortName evidence="10">IleRS</shortName>
    </alternativeName>
</protein>
<comment type="caution">
    <text evidence="14">The sequence shown here is derived from an EMBL/GenBank/DDBJ whole genome shotgun (WGS) entry which is preliminary data.</text>
</comment>
<comment type="subcellular location">
    <subcellularLocation>
        <location evidence="10">Cytoplasm</location>
    </subcellularLocation>
</comment>
<comment type="domain">
    <text evidence="10">IleRS has two distinct active sites: one for aminoacylation and one for editing. The misactivated valine is translocated from the active site to the editing site, which sterically excludes the correctly activated isoleucine. The single editing site contains two valyl binding pockets, one specific for each substrate (Val-AMP or Val-tRNA(Ile)).</text>
</comment>
<feature type="domain" description="Zinc finger FPG/IleRS-type" evidence="12">
    <location>
        <begin position="885"/>
        <end position="911"/>
    </location>
</feature>
<keyword evidence="4 10" id="KW-0547">Nucleotide-binding</keyword>
<dbReference type="InterPro" id="IPR033708">
    <property type="entry name" value="Anticodon_Ile_BEm"/>
</dbReference>
<dbReference type="PANTHER" id="PTHR42765">
    <property type="entry name" value="SOLEUCYL-TRNA SYNTHETASE"/>
    <property type="match status" value="1"/>
</dbReference>
<dbReference type="EC" id="6.1.1.5" evidence="10"/>
<dbReference type="InterPro" id="IPR001412">
    <property type="entry name" value="aa-tRNA-synth_I_CS"/>
</dbReference>
<evidence type="ECO:0000259" key="13">
    <source>
        <dbReference type="Pfam" id="PF08264"/>
    </source>
</evidence>
<feature type="binding site" evidence="10">
    <location>
        <position position="551"/>
    </location>
    <ligand>
        <name>L-isoleucyl-5'-AMP</name>
        <dbReference type="ChEBI" id="CHEBI:178002"/>
    </ligand>
</feature>